<proteinExistence type="predicted"/>
<sequence>MDGEDHDGRPNGVSISRSLDAALGLILPEPTYTSPNQSRKSHARKQPLGHIPRPRNAFILFRCDFVRQKKIPESVENDHRNISRIVGKIWRQMSPLEKEPWTKMAEEEKINHYRIYPGYKFSSGLSTRKKIRRGDDIPHEVQNDELTLDEALYLALQRAASCPPGTLHVPHVNLECLNGYGTRLKTRDDLSRRPSRVTLYQSMPYDLEVDLQDPESLDEIVSQAYAVEMKGDDIIPGIDQDPFMDPKVKLELDGADGKFCGPRLAAIRYPIPDYDVPPEWENTGYEQRMLGDWYEPYFPSSSNEAQSTKGLRSTLRSHPGFTNPFNPTLPPLPRSDLPFPLEDFYPVGPLSSKHGHSSHMPDHSGNFPINRSADNACGRYARDLADEIIEEFSRTLIGAPKNDN</sequence>
<dbReference type="AlphaFoldDB" id="A0A067SXR7"/>
<dbReference type="GO" id="GO:0000981">
    <property type="term" value="F:DNA-binding transcription factor activity, RNA polymerase II-specific"/>
    <property type="evidence" value="ECO:0007669"/>
    <property type="project" value="TreeGrafter"/>
</dbReference>
<feature type="region of interest" description="Disordered" evidence="4">
    <location>
        <begin position="30"/>
        <end position="50"/>
    </location>
</feature>
<feature type="domain" description="HMG box" evidence="5">
    <location>
        <begin position="51"/>
        <end position="120"/>
    </location>
</feature>
<gene>
    <name evidence="6" type="ORF">GALMADRAFT_213842</name>
</gene>
<dbReference type="EMBL" id="KL142392">
    <property type="protein sequence ID" value="KDR71548.1"/>
    <property type="molecule type" value="Genomic_DNA"/>
</dbReference>
<dbReference type="PANTHER" id="PTHR45789:SF2">
    <property type="entry name" value="FI18025P1"/>
    <property type="match status" value="1"/>
</dbReference>
<keyword evidence="1 3" id="KW-0238">DNA-binding</keyword>
<dbReference type="InterPro" id="IPR036910">
    <property type="entry name" value="HMG_box_dom_sf"/>
</dbReference>
<dbReference type="SUPFAM" id="SSF47095">
    <property type="entry name" value="HMG-box"/>
    <property type="match status" value="1"/>
</dbReference>
<evidence type="ECO:0000256" key="1">
    <source>
        <dbReference type="ARBA" id="ARBA00023125"/>
    </source>
</evidence>
<evidence type="ECO:0000313" key="7">
    <source>
        <dbReference type="Proteomes" id="UP000027222"/>
    </source>
</evidence>
<name>A0A067SXR7_GALM3</name>
<dbReference type="OrthoDB" id="6247875at2759"/>
<evidence type="ECO:0000256" key="3">
    <source>
        <dbReference type="PROSITE-ProRule" id="PRU00267"/>
    </source>
</evidence>
<keyword evidence="2 3" id="KW-0539">Nucleus</keyword>
<dbReference type="InterPro" id="IPR009071">
    <property type="entry name" value="HMG_box_dom"/>
</dbReference>
<organism evidence="6 7">
    <name type="scientific">Galerina marginata (strain CBS 339.88)</name>
    <dbReference type="NCBI Taxonomy" id="685588"/>
    <lineage>
        <taxon>Eukaryota</taxon>
        <taxon>Fungi</taxon>
        <taxon>Dikarya</taxon>
        <taxon>Basidiomycota</taxon>
        <taxon>Agaricomycotina</taxon>
        <taxon>Agaricomycetes</taxon>
        <taxon>Agaricomycetidae</taxon>
        <taxon>Agaricales</taxon>
        <taxon>Agaricineae</taxon>
        <taxon>Strophariaceae</taxon>
        <taxon>Galerina</taxon>
    </lineage>
</organism>
<protein>
    <recommendedName>
        <fullName evidence="5">HMG box domain-containing protein</fullName>
    </recommendedName>
</protein>
<dbReference type="InterPro" id="IPR051356">
    <property type="entry name" value="SOX/SOX-like_TF"/>
</dbReference>
<dbReference type="Gene3D" id="1.10.30.10">
    <property type="entry name" value="High mobility group box domain"/>
    <property type="match status" value="1"/>
</dbReference>
<evidence type="ECO:0000259" key="5">
    <source>
        <dbReference type="PROSITE" id="PS50118"/>
    </source>
</evidence>
<dbReference type="SMART" id="SM00398">
    <property type="entry name" value="HMG"/>
    <property type="match status" value="1"/>
</dbReference>
<dbReference type="Pfam" id="PF00505">
    <property type="entry name" value="HMG_box"/>
    <property type="match status" value="1"/>
</dbReference>
<accession>A0A067SXR7</accession>
<dbReference type="STRING" id="685588.A0A067SXR7"/>
<evidence type="ECO:0000256" key="2">
    <source>
        <dbReference type="ARBA" id="ARBA00023242"/>
    </source>
</evidence>
<evidence type="ECO:0000256" key="4">
    <source>
        <dbReference type="SAM" id="MobiDB-lite"/>
    </source>
</evidence>
<dbReference type="GO" id="GO:0005634">
    <property type="term" value="C:nucleus"/>
    <property type="evidence" value="ECO:0007669"/>
    <property type="project" value="UniProtKB-UniRule"/>
</dbReference>
<feature type="DNA-binding region" description="HMG box" evidence="3">
    <location>
        <begin position="51"/>
        <end position="120"/>
    </location>
</feature>
<dbReference type="CDD" id="cd01389">
    <property type="entry name" value="HMG-box_ROX1-like"/>
    <property type="match status" value="1"/>
</dbReference>
<dbReference type="HOGENOM" id="CLU_681597_0_0_1"/>
<dbReference type="Proteomes" id="UP000027222">
    <property type="component" value="Unassembled WGS sequence"/>
</dbReference>
<reference evidence="7" key="1">
    <citation type="journal article" date="2014" name="Proc. Natl. Acad. Sci. U.S.A.">
        <title>Extensive sampling of basidiomycete genomes demonstrates inadequacy of the white-rot/brown-rot paradigm for wood decay fungi.</title>
        <authorList>
            <person name="Riley R."/>
            <person name="Salamov A.A."/>
            <person name="Brown D.W."/>
            <person name="Nagy L.G."/>
            <person name="Floudas D."/>
            <person name="Held B.W."/>
            <person name="Levasseur A."/>
            <person name="Lombard V."/>
            <person name="Morin E."/>
            <person name="Otillar R."/>
            <person name="Lindquist E.A."/>
            <person name="Sun H."/>
            <person name="LaButti K.M."/>
            <person name="Schmutz J."/>
            <person name="Jabbour D."/>
            <person name="Luo H."/>
            <person name="Baker S.E."/>
            <person name="Pisabarro A.G."/>
            <person name="Walton J.D."/>
            <person name="Blanchette R.A."/>
            <person name="Henrissat B."/>
            <person name="Martin F."/>
            <person name="Cullen D."/>
            <person name="Hibbett D.S."/>
            <person name="Grigoriev I.V."/>
        </authorList>
    </citation>
    <scope>NUCLEOTIDE SEQUENCE [LARGE SCALE GENOMIC DNA]</scope>
    <source>
        <strain evidence="7">CBS 339.88</strain>
    </source>
</reference>
<evidence type="ECO:0000313" key="6">
    <source>
        <dbReference type="EMBL" id="KDR71548.1"/>
    </source>
</evidence>
<dbReference type="GO" id="GO:0000978">
    <property type="term" value="F:RNA polymerase II cis-regulatory region sequence-specific DNA binding"/>
    <property type="evidence" value="ECO:0007669"/>
    <property type="project" value="TreeGrafter"/>
</dbReference>
<keyword evidence="7" id="KW-1185">Reference proteome</keyword>
<dbReference type="PANTHER" id="PTHR45789">
    <property type="entry name" value="FI18025P1"/>
    <property type="match status" value="1"/>
</dbReference>
<dbReference type="PROSITE" id="PS50118">
    <property type="entry name" value="HMG_BOX_2"/>
    <property type="match status" value="1"/>
</dbReference>